<gene>
    <name evidence="1" type="ORF">FHT02_000659</name>
</gene>
<protein>
    <submittedName>
        <fullName evidence="1">Uncharacterized protein</fullName>
    </submittedName>
</protein>
<reference evidence="1 2" key="1">
    <citation type="submission" date="2020-08" db="EMBL/GenBank/DDBJ databases">
        <title>Genomic Encyclopedia of Type Strains, Phase IV (KMG-IV): sequencing the most valuable type-strain genomes for metagenomic binning, comparative biology and taxonomic classification.</title>
        <authorList>
            <person name="Goeker M."/>
        </authorList>
    </citation>
    <scope>NUCLEOTIDE SEQUENCE [LARGE SCALE GENOMIC DNA]</scope>
    <source>
        <strain evidence="1 2">DSM 26736</strain>
    </source>
</reference>
<evidence type="ECO:0000313" key="2">
    <source>
        <dbReference type="Proteomes" id="UP000527143"/>
    </source>
</evidence>
<accession>A0A840YPK1</accession>
<dbReference type="Proteomes" id="UP000527143">
    <property type="component" value="Unassembled WGS sequence"/>
</dbReference>
<organism evidence="1 2">
    <name type="scientific">Sphingomonas xinjiangensis</name>
    <dbReference type="NCBI Taxonomy" id="643568"/>
    <lineage>
        <taxon>Bacteria</taxon>
        <taxon>Pseudomonadati</taxon>
        <taxon>Pseudomonadota</taxon>
        <taxon>Alphaproteobacteria</taxon>
        <taxon>Sphingomonadales</taxon>
        <taxon>Sphingomonadaceae</taxon>
        <taxon>Sphingomonas</taxon>
    </lineage>
</organism>
<keyword evidence="2" id="KW-1185">Reference proteome</keyword>
<dbReference type="RefSeq" id="WP_184084151.1">
    <property type="nucleotide sequence ID" value="NZ_JACIJF010000001.1"/>
</dbReference>
<proteinExistence type="predicted"/>
<sequence>MANEVETVPATELSPTSAKPSLLKKVGRVAKKVLPLMNKTTLSIVLSLAVGFGVVAPEKATGIRNDVLEPLSQLAPVIDALVN</sequence>
<dbReference type="AlphaFoldDB" id="A0A840YPK1"/>
<evidence type="ECO:0000313" key="1">
    <source>
        <dbReference type="EMBL" id="MBB5709453.1"/>
    </source>
</evidence>
<name>A0A840YPK1_9SPHN</name>
<comment type="caution">
    <text evidence="1">The sequence shown here is derived from an EMBL/GenBank/DDBJ whole genome shotgun (WGS) entry which is preliminary data.</text>
</comment>
<dbReference type="EMBL" id="JACIJF010000001">
    <property type="protein sequence ID" value="MBB5709453.1"/>
    <property type="molecule type" value="Genomic_DNA"/>
</dbReference>